<evidence type="ECO:0000259" key="4">
    <source>
        <dbReference type="PROSITE" id="PS51304"/>
    </source>
</evidence>
<protein>
    <recommendedName>
        <fullName evidence="2">Galectin</fullName>
    </recommendedName>
</protein>
<proteinExistence type="predicted"/>
<dbReference type="PROSITE" id="PS51304">
    <property type="entry name" value="GALECTIN"/>
    <property type="match status" value="1"/>
</dbReference>
<feature type="chain" id="PRO_5042861544" description="Galectin" evidence="3">
    <location>
        <begin position="24"/>
        <end position="308"/>
    </location>
</feature>
<comment type="caution">
    <text evidence="5">The sequence shown here is derived from an EMBL/GenBank/DDBJ whole genome shotgun (WGS) entry which is preliminary data.</text>
</comment>
<gene>
    <name evidence="5" type="ORF">V1264_004626</name>
</gene>
<dbReference type="InterPro" id="IPR003609">
    <property type="entry name" value="Pan_app"/>
</dbReference>
<dbReference type="SMART" id="SM00276">
    <property type="entry name" value="GLECT"/>
    <property type="match status" value="1"/>
</dbReference>
<dbReference type="SUPFAM" id="SSF57414">
    <property type="entry name" value="Hairpin loop containing domain-like"/>
    <property type="match status" value="1"/>
</dbReference>
<evidence type="ECO:0000256" key="1">
    <source>
        <dbReference type="ARBA" id="ARBA00022734"/>
    </source>
</evidence>
<keyword evidence="1 2" id="KW-0430">Lectin</keyword>
<evidence type="ECO:0000256" key="2">
    <source>
        <dbReference type="RuleBase" id="RU102079"/>
    </source>
</evidence>
<dbReference type="InterPro" id="IPR013320">
    <property type="entry name" value="ConA-like_dom_sf"/>
</dbReference>
<dbReference type="GO" id="GO:0030246">
    <property type="term" value="F:carbohydrate binding"/>
    <property type="evidence" value="ECO:0007669"/>
    <property type="project" value="UniProtKB-UniRule"/>
</dbReference>
<evidence type="ECO:0000313" key="6">
    <source>
        <dbReference type="Proteomes" id="UP001374579"/>
    </source>
</evidence>
<dbReference type="AlphaFoldDB" id="A0AAN9G7M7"/>
<feature type="signal peptide" evidence="3">
    <location>
        <begin position="1"/>
        <end position="23"/>
    </location>
</feature>
<name>A0AAN9G7M7_9CAEN</name>
<feature type="domain" description="Galectin" evidence="4">
    <location>
        <begin position="172"/>
        <end position="305"/>
    </location>
</feature>
<dbReference type="SUPFAM" id="SSF49899">
    <property type="entry name" value="Concanavalin A-like lectins/glucanases"/>
    <property type="match status" value="1"/>
</dbReference>
<organism evidence="5 6">
    <name type="scientific">Littorina saxatilis</name>
    <dbReference type="NCBI Taxonomy" id="31220"/>
    <lineage>
        <taxon>Eukaryota</taxon>
        <taxon>Metazoa</taxon>
        <taxon>Spiralia</taxon>
        <taxon>Lophotrochozoa</taxon>
        <taxon>Mollusca</taxon>
        <taxon>Gastropoda</taxon>
        <taxon>Caenogastropoda</taxon>
        <taxon>Littorinimorpha</taxon>
        <taxon>Littorinoidea</taxon>
        <taxon>Littorinidae</taxon>
        <taxon>Littorina</taxon>
    </lineage>
</organism>
<evidence type="ECO:0000313" key="5">
    <source>
        <dbReference type="EMBL" id="KAK7097684.1"/>
    </source>
</evidence>
<dbReference type="Pfam" id="PF00337">
    <property type="entry name" value="Gal-bind_lectin"/>
    <property type="match status" value="1"/>
</dbReference>
<dbReference type="InterPro" id="IPR001079">
    <property type="entry name" value="Galectin_CRD"/>
</dbReference>
<dbReference type="Gene3D" id="2.60.120.200">
    <property type="match status" value="1"/>
</dbReference>
<evidence type="ECO:0000256" key="3">
    <source>
        <dbReference type="SAM" id="SignalP"/>
    </source>
</evidence>
<dbReference type="SMART" id="SM00908">
    <property type="entry name" value="Gal-bind_lectin"/>
    <property type="match status" value="1"/>
</dbReference>
<keyword evidence="6" id="KW-1185">Reference proteome</keyword>
<sequence length="308" mass="34753">MRMERVMHVLMMTWWCLTSHSLASNPVTTSSWRQVTSEDLAVSGYEVWVRGRSKVECIRECNKYSHCTSFVFNVSSRTCYLQPVLDNTSNPAHLGQVYVNTEPECTIAKAPSSNGIIIWSHTLTSLKGTVTCYDDFINTTSDVIVQCNADGSWEREGRCSQRKWTEPPMTMFPMEVPVPVASGWSVCVNGTPTDDDRFTVELLSANDSQPLHADFRFKYNTSTELIFLGYKLDGEYTQGQGFPDFPFVVGQPFHLRVMVADNATFEVYVNDVIRATFPQHPELPPSDITAVNVRNNVTVTRLDLFCTV</sequence>
<reference evidence="5 6" key="1">
    <citation type="submission" date="2024-02" db="EMBL/GenBank/DDBJ databases">
        <title>Chromosome-scale genome assembly of the rough periwinkle Littorina saxatilis.</title>
        <authorList>
            <person name="De Jode A."/>
            <person name="Faria R."/>
            <person name="Formenti G."/>
            <person name="Sims Y."/>
            <person name="Smith T.P."/>
            <person name="Tracey A."/>
            <person name="Wood J.M.D."/>
            <person name="Zagrodzka Z.B."/>
            <person name="Johannesson K."/>
            <person name="Butlin R.K."/>
            <person name="Leder E.H."/>
        </authorList>
    </citation>
    <scope>NUCLEOTIDE SEQUENCE [LARGE SCALE GENOMIC DNA]</scope>
    <source>
        <strain evidence="5">Snail1</strain>
        <tissue evidence="5">Muscle</tissue>
    </source>
</reference>
<keyword evidence="3" id="KW-0732">Signal</keyword>
<dbReference type="Pfam" id="PF00024">
    <property type="entry name" value="PAN_1"/>
    <property type="match status" value="1"/>
</dbReference>
<dbReference type="CDD" id="cd00070">
    <property type="entry name" value="GLECT"/>
    <property type="match status" value="1"/>
</dbReference>
<dbReference type="EMBL" id="JBAMIC010000013">
    <property type="protein sequence ID" value="KAK7097684.1"/>
    <property type="molecule type" value="Genomic_DNA"/>
</dbReference>
<dbReference type="Proteomes" id="UP001374579">
    <property type="component" value="Unassembled WGS sequence"/>
</dbReference>
<accession>A0AAN9G7M7</accession>
<dbReference type="Gene3D" id="3.50.4.10">
    <property type="entry name" value="Hepatocyte Growth Factor"/>
    <property type="match status" value="1"/>
</dbReference>